<gene>
    <name evidence="2" type="ORF">EDD78_11212</name>
</gene>
<evidence type="ECO:0000313" key="3">
    <source>
        <dbReference type="Proteomes" id="UP000294682"/>
    </source>
</evidence>
<dbReference type="Gene3D" id="3.20.20.150">
    <property type="entry name" value="Divalent-metal-dependent TIM barrel enzymes"/>
    <property type="match status" value="1"/>
</dbReference>
<name>A0A9X8Y7D8_9FIRM</name>
<keyword evidence="3" id="KW-1185">Reference proteome</keyword>
<dbReference type="InterPro" id="IPR013022">
    <property type="entry name" value="Xyl_isomerase-like_TIM-brl"/>
</dbReference>
<proteinExistence type="predicted"/>
<protein>
    <submittedName>
        <fullName evidence="2">Protein FrlC</fullName>
    </submittedName>
</protein>
<organism evidence="2 3">
    <name type="scientific">Harryflintia acetispora</name>
    <dbReference type="NCBI Taxonomy" id="1849041"/>
    <lineage>
        <taxon>Bacteria</taxon>
        <taxon>Bacillati</taxon>
        <taxon>Bacillota</taxon>
        <taxon>Clostridia</taxon>
        <taxon>Eubacteriales</taxon>
        <taxon>Oscillospiraceae</taxon>
        <taxon>Harryflintia</taxon>
    </lineage>
</organism>
<feature type="domain" description="Xylose isomerase-like TIM barrel" evidence="1">
    <location>
        <begin position="28"/>
        <end position="296"/>
    </location>
</feature>
<comment type="caution">
    <text evidence="2">The sequence shown here is derived from an EMBL/GenBank/DDBJ whole genome shotgun (WGS) entry which is preliminary data.</text>
</comment>
<evidence type="ECO:0000259" key="1">
    <source>
        <dbReference type="Pfam" id="PF01261"/>
    </source>
</evidence>
<dbReference type="InterPro" id="IPR036237">
    <property type="entry name" value="Xyl_isomerase-like_sf"/>
</dbReference>
<accession>A0A9X8Y7D8</accession>
<dbReference type="Proteomes" id="UP000294682">
    <property type="component" value="Unassembled WGS sequence"/>
</dbReference>
<dbReference type="RefSeq" id="WP_132085081.1">
    <property type="nucleotide sequence ID" value="NZ_SLUK01000012.1"/>
</dbReference>
<dbReference type="PANTHER" id="PTHR12110">
    <property type="entry name" value="HYDROXYPYRUVATE ISOMERASE"/>
    <property type="match status" value="1"/>
</dbReference>
<reference evidence="2 3" key="1">
    <citation type="submission" date="2019-03" db="EMBL/GenBank/DDBJ databases">
        <title>Genomic Encyclopedia of Type Strains, Phase IV (KMG-IV): sequencing the most valuable type-strain genomes for metagenomic binning, comparative biology and taxonomic classification.</title>
        <authorList>
            <person name="Goeker M."/>
        </authorList>
    </citation>
    <scope>NUCLEOTIDE SEQUENCE [LARGE SCALE GENOMIC DNA]</scope>
    <source>
        <strain evidence="2 3">DSM 100433</strain>
    </source>
</reference>
<dbReference type="PANTHER" id="PTHR12110:SF21">
    <property type="entry name" value="XYLOSE ISOMERASE-LIKE TIM BARREL DOMAIN-CONTAINING PROTEIN"/>
    <property type="match status" value="1"/>
</dbReference>
<evidence type="ECO:0000313" key="2">
    <source>
        <dbReference type="EMBL" id="TCL41847.1"/>
    </source>
</evidence>
<dbReference type="Pfam" id="PF01261">
    <property type="entry name" value="AP_endonuc_2"/>
    <property type="match status" value="1"/>
</dbReference>
<dbReference type="SUPFAM" id="SSF51658">
    <property type="entry name" value="Xylose isomerase-like"/>
    <property type="match status" value="1"/>
</dbReference>
<dbReference type="EMBL" id="SLUK01000012">
    <property type="protein sequence ID" value="TCL41847.1"/>
    <property type="molecule type" value="Genomic_DNA"/>
</dbReference>
<dbReference type="InterPro" id="IPR050312">
    <property type="entry name" value="IolE/XylAMocC-like"/>
</dbReference>
<dbReference type="AlphaFoldDB" id="A0A9X8Y7D8"/>
<sequence>MNKLKFEQFAIGSFHYPRYPLCYFLDSVQRLEVKNIELWGVAPHLYVDDLTGADVKAIKREIDARGLRLICYCPEQNTYPFNISSTNKALRERSIAFMERSIVLGAQLGAPTFLLCPGTGFLNEDPGEAFKLLCDAAQRLLPTAHREGVTIVAETQTWHDCNILHTAADQRRLLDEVNDPAFKAMLDVSQMTIYGDTIADNLQILGDDIRHMHLTSSYSDSLDLTLQGDALRQKYPDGRPLSTHIGFRAGNNPIIDYLRQMGEGGYSHYISLEICARECFGDPEFYAREGLEMMKQAL</sequence>